<dbReference type="GO" id="GO:0006325">
    <property type="term" value="P:chromatin organization"/>
    <property type="evidence" value="ECO:0007669"/>
    <property type="project" value="InterPro"/>
</dbReference>
<organism evidence="5 6">
    <name type="scientific">Intoshia linei</name>
    <dbReference type="NCBI Taxonomy" id="1819745"/>
    <lineage>
        <taxon>Eukaryota</taxon>
        <taxon>Metazoa</taxon>
        <taxon>Spiralia</taxon>
        <taxon>Lophotrochozoa</taxon>
        <taxon>Mesozoa</taxon>
        <taxon>Orthonectida</taxon>
        <taxon>Rhopaluridae</taxon>
        <taxon>Intoshia</taxon>
    </lineage>
</organism>
<dbReference type="InterPro" id="IPR019734">
    <property type="entry name" value="TPR_rpt"/>
</dbReference>
<dbReference type="GO" id="GO:0005634">
    <property type="term" value="C:nucleus"/>
    <property type="evidence" value="ECO:0007669"/>
    <property type="project" value="UniProtKB-SubCell"/>
</dbReference>
<evidence type="ECO:0000256" key="2">
    <source>
        <dbReference type="ARBA" id="ARBA00023242"/>
    </source>
</evidence>
<dbReference type="PANTHER" id="PTHR15502">
    <property type="entry name" value="CALCINEURIN-BINDING PROTEIN CABIN 1-RELATED"/>
    <property type="match status" value="1"/>
</dbReference>
<keyword evidence="3" id="KW-0802">TPR repeat</keyword>
<reference evidence="5 6" key="1">
    <citation type="submission" date="2016-04" db="EMBL/GenBank/DDBJ databases">
        <title>The genome of Intoshia linei affirms orthonectids as highly simplified spiralians.</title>
        <authorList>
            <person name="Mikhailov K.V."/>
            <person name="Slusarev G.S."/>
            <person name="Nikitin M.A."/>
            <person name="Logacheva M.D."/>
            <person name="Penin A."/>
            <person name="Aleoshin V."/>
            <person name="Panchin Y.V."/>
        </authorList>
    </citation>
    <scope>NUCLEOTIDE SEQUENCE [LARGE SCALE GENOMIC DNA]</scope>
    <source>
        <strain evidence="5">Intl2013</strain>
        <tissue evidence="5">Whole animal</tissue>
    </source>
</reference>
<accession>A0A177BBL6</accession>
<feature type="repeat" description="TPR" evidence="3">
    <location>
        <begin position="136"/>
        <end position="169"/>
    </location>
</feature>
<dbReference type="Gene3D" id="1.25.40.10">
    <property type="entry name" value="Tetratricopeptide repeat domain"/>
    <property type="match status" value="1"/>
</dbReference>
<name>A0A177BBL6_9BILA</name>
<evidence type="ECO:0000313" key="5">
    <source>
        <dbReference type="EMBL" id="OAF70824.1"/>
    </source>
</evidence>
<dbReference type="PROSITE" id="PS50005">
    <property type="entry name" value="TPR"/>
    <property type="match status" value="1"/>
</dbReference>
<comment type="caution">
    <text evidence="5">The sequence shown here is derived from an EMBL/GenBank/DDBJ whole genome shotgun (WGS) entry which is preliminary data.</text>
</comment>
<evidence type="ECO:0000313" key="6">
    <source>
        <dbReference type="Proteomes" id="UP000078046"/>
    </source>
</evidence>
<sequence length="1526" mass="179104">MFTGLSARKSGSPCSSDSSINYTCKKRVYNECNLNSDSSQESRTEYCKPKKVKRCDPFSVVYKNLQDSYNEALSAFSSFESMAKLYNNGKKDDIILDVKNENFRAVHTLLDKIIFYKLPSDKYSDYQINMLKKLQYCANRNLAKGYLIIEEYTCAFENYRRALELDDTNINVWYEMGICCNMKEKFVTAKIAFTRALELNEFHLPSIKQLILVLTRLSNFVLLKEICLSCIDLYPSYTLPYQALLYLSYKFDQEFVSTSKIKNIFKGELYLPMIYDCAGKNVEFNIDNVKYFDNLHQEYDKKRFLANQEFLKKPVPIMKHENLAIEIEKLEWENIGEKILTLLKQYINKCQMDEMYILHYCEIEFSTNNLLVDSSDSEKPQKVSPENTVNPLEDDDSKTKRRSSRNILKSSPKYPEFSLKNNINLIISNICGIDSENFDYVYKVSSNDYNGLKSLKEVVVLSSRPSQHDFLKMKMKNILHKEPRFGLVGVAVNFLFQIAQISCNQFVNYRVRCIYRNIYSLLYNKHIQPPRLFSNDDSLYFFRYGMLGITFCEFCLNQEDEFTFSHVEHLDSLLAVCLLCLKSYLSKFENVDSIKKLWLIRYHNSLIDLNEYLSNHTILKNDISDPFDSYSELKKIFQTFESQDYLVNLACVKNSCICLNSIKNVISSFEMNQLMNSCKHLMDKKAYHKIIQTLTPILGIDSNFELRNNDIEKVLHSCGFRVLIEFFILYIRANLVLKKWENVFVQSIYCLKIIFGYSLDNNCLDWGKNILDSNLKNVIIKNIFNLIKILFRVFDKCPDIIQNFVKNLNIIHESIVCIMKLILFFNLFLSKDKKDREAVAIYPWLILYEILKYYELYIEKCLVPVSKPESDSDSYECSPASMTNSILESEYFSLDILIFSHDFLTKLLGTLCKKHCNRVVKQYFSFCIKEIGSFLLISHGNLTIHTDTYERIRTGFEQFIYCRYFYPFKKKPRYLKEHLAINSPGIDKDKESNACVYNSIIDEKVLDHKLEELENFIMNEAGDFFLSEASSLLENVQLAPDNVYYLADYMFKNNTTDKNVERLYLIDICLNPSRFDSWAALSIILSNELEAKLVLPQTNLFSMDIFQTKKIFNCFNYALLLNHNPKLWLEYGRIAYCLFTISKSLCRLFEQDDKMRILKNLSLLNSDLFYKKKEKWIFLLKNSLEIAQNCMSVAIDCNTKDAWYRFYMLGKIKWALFKNGSIFIEKVNFLNHFQSAFIEQRKDIDVLSNICDKKSSCLELLDIIHHIAKKIQNVSVVYHSFYNFKGENLTDQVPIIGHNFTLTLGYLQKTDFFNFFSDSLKVINYISQEIEKLYSKDSLIPMILLQSLNVDFTSYYVNNPINMLQFSSLLIVITVYIMNWILRRHSGYYKSVISLANLFLNGPNWIKNVEIAKIFLLDGGERKMNIINHDVYFKFNGLFLNRKSLSWFNDVYRLSAEDLEGIITFENQMIKALLLVIQICQIFLDKTTLYELYAYLSTKPDKKKMYIREVGRLYLYEKCKTIMDSI</sequence>
<dbReference type="InterPro" id="IPR033053">
    <property type="entry name" value="Hir3/CABIN1"/>
</dbReference>
<dbReference type="GO" id="GO:0031491">
    <property type="term" value="F:nucleosome binding"/>
    <property type="evidence" value="ECO:0007669"/>
    <property type="project" value="TreeGrafter"/>
</dbReference>
<feature type="region of interest" description="Disordered" evidence="4">
    <location>
        <begin position="374"/>
        <end position="406"/>
    </location>
</feature>
<dbReference type="PANTHER" id="PTHR15502:SF7">
    <property type="entry name" value="CALCINEURIN-BINDING PROTEIN CABIN-1"/>
    <property type="match status" value="1"/>
</dbReference>
<keyword evidence="2" id="KW-0539">Nucleus</keyword>
<dbReference type="InterPro" id="IPR011990">
    <property type="entry name" value="TPR-like_helical_dom_sf"/>
</dbReference>
<dbReference type="SMART" id="SM00028">
    <property type="entry name" value="TPR"/>
    <property type="match status" value="2"/>
</dbReference>
<dbReference type="Proteomes" id="UP000078046">
    <property type="component" value="Unassembled WGS sequence"/>
</dbReference>
<evidence type="ECO:0000256" key="1">
    <source>
        <dbReference type="ARBA" id="ARBA00004123"/>
    </source>
</evidence>
<protein>
    <submittedName>
        <fullName evidence="5">Uncharacterized protein</fullName>
    </submittedName>
</protein>
<proteinExistence type="predicted"/>
<dbReference type="SUPFAM" id="SSF48452">
    <property type="entry name" value="TPR-like"/>
    <property type="match status" value="1"/>
</dbReference>
<evidence type="ECO:0000256" key="3">
    <source>
        <dbReference type="PROSITE-ProRule" id="PRU00339"/>
    </source>
</evidence>
<dbReference type="OrthoDB" id="77564at2759"/>
<evidence type="ECO:0000256" key="4">
    <source>
        <dbReference type="SAM" id="MobiDB-lite"/>
    </source>
</evidence>
<gene>
    <name evidence="5" type="ORF">A3Q56_01433</name>
</gene>
<dbReference type="EMBL" id="LWCA01000107">
    <property type="protein sequence ID" value="OAF70824.1"/>
    <property type="molecule type" value="Genomic_DNA"/>
</dbReference>
<keyword evidence="6" id="KW-1185">Reference proteome</keyword>
<comment type="subcellular location">
    <subcellularLocation>
        <location evidence="1">Nucleus</location>
    </subcellularLocation>
</comment>